<dbReference type="EMBL" id="LR789752">
    <property type="protein sequence ID" value="CAB3265614.1"/>
    <property type="molecule type" value="mRNA"/>
</dbReference>
<feature type="domain" description="RNase H type-1" evidence="8">
    <location>
        <begin position="63"/>
        <end position="211"/>
    </location>
</feature>
<accession>A0A6F9DQ98</accession>
<proteinExistence type="evidence at transcript level"/>
<keyword evidence="4" id="KW-0540">Nuclease</keyword>
<dbReference type="AlphaFoldDB" id="A0A6F9DQ98"/>
<dbReference type="Pfam" id="PF00075">
    <property type="entry name" value="RNase_H"/>
    <property type="match status" value="1"/>
</dbReference>
<dbReference type="PANTHER" id="PTHR10642:SF26">
    <property type="entry name" value="RIBONUCLEASE H1"/>
    <property type="match status" value="1"/>
</dbReference>
<evidence type="ECO:0000256" key="7">
    <source>
        <dbReference type="ARBA" id="ARBA00022801"/>
    </source>
</evidence>
<dbReference type="InterPro" id="IPR050092">
    <property type="entry name" value="RNase_H"/>
</dbReference>
<keyword evidence="5" id="KW-0479">Metal-binding</keyword>
<dbReference type="GO" id="GO:0004523">
    <property type="term" value="F:RNA-DNA hybrid ribonuclease activity"/>
    <property type="evidence" value="ECO:0007669"/>
    <property type="project" value="UniProtKB-EC"/>
</dbReference>
<keyword evidence="7" id="KW-0378">Hydrolase</keyword>
<keyword evidence="6" id="KW-0255">Endonuclease</keyword>
<evidence type="ECO:0000256" key="5">
    <source>
        <dbReference type="ARBA" id="ARBA00022723"/>
    </source>
</evidence>
<dbReference type="GO" id="GO:0043137">
    <property type="term" value="P:DNA replication, removal of RNA primer"/>
    <property type="evidence" value="ECO:0007669"/>
    <property type="project" value="TreeGrafter"/>
</dbReference>
<comment type="catalytic activity">
    <reaction evidence="1">
        <text>Endonucleolytic cleavage to 5'-phosphomonoester.</text>
        <dbReference type="EC" id="3.1.26.4"/>
    </reaction>
</comment>
<dbReference type="InterPro" id="IPR002156">
    <property type="entry name" value="RNaseH_domain"/>
</dbReference>
<sequence length="212" mass="24270">MLLRILSVPTNIYVHCLKHIRHHQTVASGFTNAQHFEEFKVHQHVKDTLSAVDGHDFEFTRDNLNRVVVYTDGCCLNNNLVVDPRRQAGIGVFWGKKHPLNMAIPIKEKHLTSNRSEILAAHTAVVFAKQLNLQTLCLHSDSLYVINSCNEWLLKWKTNTWLTKKGVKVKNLDLWKSFAVDLRAVFTTFQKVDETDECLKCAHDLANLGARK</sequence>
<evidence type="ECO:0000256" key="3">
    <source>
        <dbReference type="ARBA" id="ARBA00012180"/>
    </source>
</evidence>
<evidence type="ECO:0000313" key="9">
    <source>
        <dbReference type="EMBL" id="CAB3265614.1"/>
    </source>
</evidence>
<dbReference type="InterPro" id="IPR036397">
    <property type="entry name" value="RNaseH_sf"/>
</dbReference>
<organism evidence="9">
    <name type="scientific">Phallusia mammillata</name>
    <dbReference type="NCBI Taxonomy" id="59560"/>
    <lineage>
        <taxon>Eukaryota</taxon>
        <taxon>Metazoa</taxon>
        <taxon>Chordata</taxon>
        <taxon>Tunicata</taxon>
        <taxon>Ascidiacea</taxon>
        <taxon>Phlebobranchia</taxon>
        <taxon>Ascidiidae</taxon>
        <taxon>Phallusia</taxon>
    </lineage>
</organism>
<comment type="similarity">
    <text evidence="2">Belongs to the RNase H family.</text>
</comment>
<evidence type="ECO:0000259" key="8">
    <source>
        <dbReference type="PROSITE" id="PS50879"/>
    </source>
</evidence>
<dbReference type="PROSITE" id="PS50879">
    <property type="entry name" value="RNASE_H_1"/>
    <property type="match status" value="1"/>
</dbReference>
<dbReference type="CDD" id="cd09280">
    <property type="entry name" value="RNase_HI_eukaryote_like"/>
    <property type="match status" value="1"/>
</dbReference>
<dbReference type="Gene3D" id="3.30.420.10">
    <property type="entry name" value="Ribonuclease H-like superfamily/Ribonuclease H"/>
    <property type="match status" value="1"/>
</dbReference>
<dbReference type="GO" id="GO:0003676">
    <property type="term" value="F:nucleic acid binding"/>
    <property type="evidence" value="ECO:0007669"/>
    <property type="project" value="InterPro"/>
</dbReference>
<dbReference type="EC" id="3.1.26.4" evidence="3"/>
<dbReference type="GO" id="GO:0046872">
    <property type="term" value="F:metal ion binding"/>
    <property type="evidence" value="ECO:0007669"/>
    <property type="project" value="UniProtKB-KW"/>
</dbReference>
<evidence type="ECO:0000256" key="2">
    <source>
        <dbReference type="ARBA" id="ARBA00005300"/>
    </source>
</evidence>
<dbReference type="InterPro" id="IPR012337">
    <property type="entry name" value="RNaseH-like_sf"/>
</dbReference>
<evidence type="ECO:0000256" key="1">
    <source>
        <dbReference type="ARBA" id="ARBA00000077"/>
    </source>
</evidence>
<evidence type="ECO:0000256" key="4">
    <source>
        <dbReference type="ARBA" id="ARBA00022722"/>
    </source>
</evidence>
<protein>
    <recommendedName>
        <fullName evidence="3">ribonuclease H</fullName>
        <ecNumber evidence="3">3.1.26.4</ecNumber>
    </recommendedName>
</protein>
<reference evidence="9" key="1">
    <citation type="submission" date="2020-04" db="EMBL/GenBank/DDBJ databases">
        <authorList>
            <person name="Neveu A P."/>
        </authorList>
    </citation>
    <scope>NUCLEOTIDE SEQUENCE</scope>
    <source>
        <tissue evidence="9">Whole embryo</tissue>
    </source>
</reference>
<dbReference type="PANTHER" id="PTHR10642">
    <property type="entry name" value="RIBONUCLEASE H1"/>
    <property type="match status" value="1"/>
</dbReference>
<name>A0A6F9DQ98_9ASCI</name>
<evidence type="ECO:0000256" key="6">
    <source>
        <dbReference type="ARBA" id="ARBA00022759"/>
    </source>
</evidence>
<gene>
    <name evidence="9" type="primary">Rnaseh1-002</name>
</gene>
<dbReference type="SUPFAM" id="SSF53098">
    <property type="entry name" value="Ribonuclease H-like"/>
    <property type="match status" value="1"/>
</dbReference>